<dbReference type="SUPFAM" id="SSF81321">
    <property type="entry name" value="Family A G protein-coupled receptor-like"/>
    <property type="match status" value="1"/>
</dbReference>
<dbReference type="Gene3D" id="1.20.1070.10">
    <property type="entry name" value="Rhodopsin 7-helix transmembrane proteins"/>
    <property type="match status" value="1"/>
</dbReference>
<keyword evidence="9" id="KW-0807">Transducer</keyword>
<evidence type="ECO:0000256" key="10">
    <source>
        <dbReference type="SAM" id="Phobius"/>
    </source>
</evidence>
<evidence type="ECO:0000256" key="8">
    <source>
        <dbReference type="ARBA" id="ARBA00023136"/>
    </source>
</evidence>
<feature type="transmembrane region" description="Helical" evidence="10">
    <location>
        <begin position="191"/>
        <end position="215"/>
    </location>
</feature>
<keyword evidence="7" id="KW-0297">G-protein coupled receptor</keyword>
<feature type="transmembrane region" description="Helical" evidence="10">
    <location>
        <begin position="91"/>
        <end position="113"/>
    </location>
</feature>
<dbReference type="InterPro" id="IPR000725">
    <property type="entry name" value="Olfact_rcpt"/>
</dbReference>
<dbReference type="GO" id="GO:0004930">
    <property type="term" value="F:G protein-coupled receptor activity"/>
    <property type="evidence" value="ECO:0007669"/>
    <property type="project" value="UniProtKB-KW"/>
</dbReference>
<comment type="function">
    <text evidence="1">Putative odorant or sperm cell receptor.</text>
</comment>
<evidence type="ECO:0000256" key="1">
    <source>
        <dbReference type="ARBA" id="ARBA00003929"/>
    </source>
</evidence>
<evidence type="ECO:0000256" key="7">
    <source>
        <dbReference type="ARBA" id="ARBA00023040"/>
    </source>
</evidence>
<gene>
    <name evidence="12" type="ORF">PANDA_021831</name>
</gene>
<dbReference type="InterPro" id="IPR017452">
    <property type="entry name" value="GPCR_Rhodpsn_7TM"/>
</dbReference>
<dbReference type="PANTHER" id="PTHR26450:SF63">
    <property type="entry name" value="OLFACTORY RECEPTOR 52Z1P"/>
    <property type="match status" value="1"/>
</dbReference>
<dbReference type="InParanoid" id="D2I7D5"/>
<evidence type="ECO:0000256" key="9">
    <source>
        <dbReference type="ARBA" id="ARBA00023224"/>
    </source>
</evidence>
<feature type="transmembrane region" description="Helical" evidence="10">
    <location>
        <begin position="15"/>
        <end position="39"/>
    </location>
</feature>
<keyword evidence="5" id="KW-0552">Olfaction</keyword>
<keyword evidence="7" id="KW-0675">Receptor</keyword>
<evidence type="ECO:0000256" key="6">
    <source>
        <dbReference type="ARBA" id="ARBA00022989"/>
    </source>
</evidence>
<feature type="transmembrane region" description="Helical" evidence="10">
    <location>
        <begin position="51"/>
        <end position="76"/>
    </location>
</feature>
<keyword evidence="6 10" id="KW-1133">Transmembrane helix</keyword>
<evidence type="ECO:0000259" key="11">
    <source>
        <dbReference type="PROSITE" id="PS50262"/>
    </source>
</evidence>
<feature type="transmembrane region" description="Helical" evidence="10">
    <location>
        <begin position="227"/>
        <end position="246"/>
    </location>
</feature>
<dbReference type="PRINTS" id="PR00237">
    <property type="entry name" value="GPCRRHODOPSN"/>
</dbReference>
<dbReference type="GO" id="GO:0005886">
    <property type="term" value="C:plasma membrane"/>
    <property type="evidence" value="ECO:0007669"/>
    <property type="project" value="TreeGrafter"/>
</dbReference>
<dbReference type="AlphaFoldDB" id="D2I7D5"/>
<reference evidence="12" key="1">
    <citation type="journal article" date="2010" name="Nature">
        <title>The sequence and de novo assembly of the giant panda genome.</title>
        <authorList>
            <person name="Li R."/>
            <person name="Fan W."/>
            <person name="Tian G."/>
            <person name="Zhu H."/>
            <person name="He L."/>
            <person name="Cai J."/>
            <person name="Huang Q."/>
            <person name="Cai Q."/>
            <person name="Li B."/>
            <person name="Bai Y."/>
            <person name="Zhang Z."/>
            <person name="Zhang Y."/>
            <person name="Wang W."/>
            <person name="Li J."/>
            <person name="Wei F."/>
            <person name="Li H."/>
            <person name="Jian M."/>
            <person name="Li J."/>
            <person name="Zhang Z."/>
            <person name="Nielsen R."/>
            <person name="Li D."/>
            <person name="Gu W."/>
            <person name="Yang Z."/>
            <person name="Xuan Z."/>
            <person name="Ryder O.A."/>
            <person name="Leung F.C."/>
            <person name="Zhou Y."/>
            <person name="Cao J."/>
            <person name="Sun X."/>
            <person name="Fu Y."/>
            <person name="Fang X."/>
            <person name="Guo X."/>
            <person name="Wang B."/>
            <person name="Hou R."/>
            <person name="Shen F."/>
            <person name="Mu B."/>
            <person name="Ni P."/>
            <person name="Lin R."/>
            <person name="Qian W."/>
            <person name="Wang G."/>
            <person name="Yu C."/>
            <person name="Nie W."/>
            <person name="Wang J."/>
            <person name="Wu Z."/>
            <person name="Liang H."/>
            <person name="Min J."/>
            <person name="Wu Q."/>
            <person name="Cheng S."/>
            <person name="Ruan J."/>
            <person name="Wang M."/>
            <person name="Shi Z."/>
            <person name="Wen M."/>
            <person name="Liu B."/>
            <person name="Ren X."/>
            <person name="Zheng H."/>
            <person name="Dong D."/>
            <person name="Cook K."/>
            <person name="Shan G."/>
            <person name="Zhang H."/>
            <person name="Kosiol C."/>
            <person name="Xie X."/>
            <person name="Lu Z."/>
            <person name="Zheng H."/>
            <person name="Li Y."/>
            <person name="Steiner C.C."/>
            <person name="Lam T.T."/>
            <person name="Lin S."/>
            <person name="Zhang Q."/>
            <person name="Li G."/>
            <person name="Tian J."/>
            <person name="Gong T."/>
            <person name="Liu H."/>
            <person name="Zhang D."/>
            <person name="Fang L."/>
            <person name="Ye C."/>
            <person name="Zhang J."/>
            <person name="Hu W."/>
            <person name="Xu A."/>
            <person name="Ren Y."/>
            <person name="Zhang G."/>
            <person name="Bruford M.W."/>
            <person name="Li Q."/>
            <person name="Ma L."/>
            <person name="Guo Y."/>
            <person name="An N."/>
            <person name="Hu Y."/>
            <person name="Zheng Y."/>
            <person name="Shi Y."/>
            <person name="Li Z."/>
            <person name="Liu Q."/>
            <person name="Chen Y."/>
            <person name="Zhao J."/>
            <person name="Qu N."/>
            <person name="Zhao S."/>
            <person name="Tian F."/>
            <person name="Wang X."/>
            <person name="Wang H."/>
            <person name="Xu L."/>
            <person name="Liu X."/>
            <person name="Vinar T."/>
            <person name="Wang Y."/>
            <person name="Lam T.W."/>
            <person name="Yiu S.M."/>
            <person name="Liu S."/>
            <person name="Zhang H."/>
            <person name="Li D."/>
            <person name="Huang Y."/>
            <person name="Wang X."/>
            <person name="Yang G."/>
            <person name="Jiang Z."/>
            <person name="Wang J."/>
            <person name="Qin N."/>
            <person name="Li L."/>
            <person name="Li J."/>
            <person name="Bolund L."/>
            <person name="Kristiansen K."/>
            <person name="Wong G.K."/>
            <person name="Olson M."/>
            <person name="Zhang X."/>
            <person name="Li S."/>
            <person name="Yang H."/>
            <person name="Wang J."/>
            <person name="Wang J."/>
        </authorList>
    </citation>
    <scope>NUCLEOTIDE SEQUENCE [LARGE SCALE GENOMIC DNA]</scope>
</reference>
<sequence>YVLTAIPGLEDSHTWISIPICWMYVLAVVGNVFLIFMIVTERSLHEPMCIFLSMLASTDVLLSMATAPKMLAILWFQSMDISFGCCMSQMFFLHFIFVAESAILLAMAFDRYVANCHPLRYTTNLTLSVTRKMGLAAVVRCFIIRLPFVFLVYLLRYSHRGWFPKNRRKDRDAGTCRLLCENDLFNLKLKLTMYSILSKLNLIQINISIVANGIFDPSDANSTLNTCASHICVNLIFYAPAFFSFFTHRFGQKTIPHYVHILVTNLYVVVPPMLTPIIYGVKTKQIQDRAIWLF</sequence>
<feature type="domain" description="G-protein coupled receptors family 1 profile" evidence="11">
    <location>
        <begin position="30"/>
        <end position="279"/>
    </location>
</feature>
<feature type="non-terminal residue" evidence="12">
    <location>
        <position position="1"/>
    </location>
</feature>
<name>D2I7D5_AILME</name>
<dbReference type="PRINTS" id="PR00245">
    <property type="entry name" value="OLFACTORYR"/>
</dbReference>
<protein>
    <recommendedName>
        <fullName evidence="11">G-protein coupled receptors family 1 profile domain-containing protein</fullName>
    </recommendedName>
</protein>
<dbReference type="PANTHER" id="PTHR26450">
    <property type="entry name" value="OLFACTORY RECEPTOR 56B1-RELATED"/>
    <property type="match status" value="1"/>
</dbReference>
<feature type="non-terminal residue" evidence="12">
    <location>
        <position position="294"/>
    </location>
</feature>
<keyword evidence="4 10" id="KW-0812">Transmembrane</keyword>
<dbReference type="PROSITE" id="PS50262">
    <property type="entry name" value="G_PROTEIN_RECEP_F1_2"/>
    <property type="match status" value="1"/>
</dbReference>
<feature type="transmembrane region" description="Helical" evidence="10">
    <location>
        <begin position="134"/>
        <end position="155"/>
    </location>
</feature>
<evidence type="ECO:0000256" key="5">
    <source>
        <dbReference type="ARBA" id="ARBA00022725"/>
    </source>
</evidence>
<dbReference type="InterPro" id="IPR050402">
    <property type="entry name" value="OR51/52/56-like"/>
</dbReference>
<accession>D2I7D5</accession>
<evidence type="ECO:0000256" key="2">
    <source>
        <dbReference type="ARBA" id="ARBA00004141"/>
    </source>
</evidence>
<dbReference type="GO" id="GO:0004984">
    <property type="term" value="F:olfactory receptor activity"/>
    <property type="evidence" value="ECO:0007669"/>
    <property type="project" value="InterPro"/>
</dbReference>
<dbReference type="InterPro" id="IPR000276">
    <property type="entry name" value="GPCR_Rhodpsn"/>
</dbReference>
<keyword evidence="3" id="KW-0716">Sensory transduction</keyword>
<evidence type="ECO:0000256" key="4">
    <source>
        <dbReference type="ARBA" id="ARBA00022692"/>
    </source>
</evidence>
<dbReference type="Pfam" id="PF13853">
    <property type="entry name" value="7tm_4"/>
    <property type="match status" value="1"/>
</dbReference>
<feature type="transmembrane region" description="Helical" evidence="10">
    <location>
        <begin position="258"/>
        <end position="279"/>
    </location>
</feature>
<comment type="subcellular location">
    <subcellularLocation>
        <location evidence="2">Membrane</location>
        <topology evidence="2">Multi-pass membrane protein</topology>
    </subcellularLocation>
</comment>
<evidence type="ECO:0000313" key="12">
    <source>
        <dbReference type="EMBL" id="EFB15407.1"/>
    </source>
</evidence>
<proteinExistence type="predicted"/>
<organism evidence="12">
    <name type="scientific">Ailuropoda melanoleuca</name>
    <name type="common">Giant panda</name>
    <dbReference type="NCBI Taxonomy" id="9646"/>
    <lineage>
        <taxon>Eukaryota</taxon>
        <taxon>Metazoa</taxon>
        <taxon>Chordata</taxon>
        <taxon>Craniata</taxon>
        <taxon>Vertebrata</taxon>
        <taxon>Euteleostomi</taxon>
        <taxon>Mammalia</taxon>
        <taxon>Eutheria</taxon>
        <taxon>Laurasiatheria</taxon>
        <taxon>Carnivora</taxon>
        <taxon>Caniformia</taxon>
        <taxon>Ursidae</taxon>
        <taxon>Ailuropoda</taxon>
    </lineage>
</organism>
<evidence type="ECO:0000256" key="3">
    <source>
        <dbReference type="ARBA" id="ARBA00022606"/>
    </source>
</evidence>
<keyword evidence="8 10" id="KW-0472">Membrane</keyword>
<dbReference type="EMBL" id="GL195299">
    <property type="protein sequence ID" value="EFB15407.1"/>
    <property type="molecule type" value="Genomic_DNA"/>
</dbReference>